<organism evidence="1 2">
    <name type="scientific">Adhaeribacter aerolatus</name>
    <dbReference type="NCBI Taxonomy" id="670289"/>
    <lineage>
        <taxon>Bacteria</taxon>
        <taxon>Pseudomonadati</taxon>
        <taxon>Bacteroidota</taxon>
        <taxon>Cytophagia</taxon>
        <taxon>Cytophagales</taxon>
        <taxon>Hymenobacteraceae</taxon>
        <taxon>Adhaeribacter</taxon>
    </lineage>
</organism>
<name>A0A512AYV7_9BACT</name>
<comment type="caution">
    <text evidence="1">The sequence shown here is derived from an EMBL/GenBank/DDBJ whole genome shotgun (WGS) entry which is preliminary data.</text>
</comment>
<proteinExistence type="predicted"/>
<dbReference type="RefSeq" id="WP_146898163.1">
    <property type="nucleotide sequence ID" value="NZ_BJYS01000018.1"/>
</dbReference>
<gene>
    <name evidence="1" type="ORF">AAE02nite_25670</name>
</gene>
<evidence type="ECO:0000313" key="1">
    <source>
        <dbReference type="EMBL" id="GEO04903.1"/>
    </source>
</evidence>
<accession>A0A512AYV7</accession>
<dbReference type="AlphaFoldDB" id="A0A512AYV7"/>
<keyword evidence="2" id="KW-1185">Reference proteome</keyword>
<protein>
    <recommendedName>
        <fullName evidence="3">DUF5678 domain-containing protein</fullName>
    </recommendedName>
</protein>
<reference evidence="1 2" key="1">
    <citation type="submission" date="2019-07" db="EMBL/GenBank/DDBJ databases">
        <title>Whole genome shotgun sequence of Adhaeribacter aerolatus NBRC 106133.</title>
        <authorList>
            <person name="Hosoyama A."/>
            <person name="Uohara A."/>
            <person name="Ohji S."/>
            <person name="Ichikawa N."/>
        </authorList>
    </citation>
    <scope>NUCLEOTIDE SEQUENCE [LARGE SCALE GENOMIC DNA]</scope>
    <source>
        <strain evidence="1 2">NBRC 106133</strain>
    </source>
</reference>
<dbReference type="EMBL" id="BJYS01000018">
    <property type="protein sequence ID" value="GEO04903.1"/>
    <property type="molecule type" value="Genomic_DNA"/>
</dbReference>
<dbReference type="Proteomes" id="UP000321532">
    <property type="component" value="Unassembled WGS sequence"/>
</dbReference>
<sequence>MKEKYQKLIRNLRFYRDNLAWFEQQYQGKYLLIWEEMLAGIYTSYEEALVEANGEFEPGTYLLKHCLAESIDPKKYAAKNGIFQAIPNAQA</sequence>
<evidence type="ECO:0008006" key="3">
    <source>
        <dbReference type="Google" id="ProtNLM"/>
    </source>
</evidence>
<evidence type="ECO:0000313" key="2">
    <source>
        <dbReference type="Proteomes" id="UP000321532"/>
    </source>
</evidence>